<evidence type="ECO:0000256" key="1">
    <source>
        <dbReference type="ARBA" id="ARBA00004323"/>
    </source>
</evidence>
<gene>
    <name evidence="10" type="ORF">BSL78_00467</name>
</gene>
<dbReference type="AlphaFoldDB" id="A0A2G8LQS2"/>
<evidence type="ECO:0008006" key="12">
    <source>
        <dbReference type="Google" id="ProtNLM"/>
    </source>
</evidence>
<dbReference type="OrthoDB" id="514299at2759"/>
<dbReference type="GO" id="GO:0000139">
    <property type="term" value="C:Golgi membrane"/>
    <property type="evidence" value="ECO:0007669"/>
    <property type="project" value="UniProtKB-SubCell"/>
</dbReference>
<evidence type="ECO:0000256" key="6">
    <source>
        <dbReference type="ARBA" id="ARBA00022989"/>
    </source>
</evidence>
<dbReference type="Pfam" id="PF06990">
    <property type="entry name" value="Gal-3-0_sulfotr"/>
    <property type="match status" value="1"/>
</dbReference>
<protein>
    <recommendedName>
        <fullName evidence="12">Galactosylceramide sulfotransferase</fullName>
    </recommendedName>
</protein>
<dbReference type="Proteomes" id="UP000230750">
    <property type="component" value="Unassembled WGS sequence"/>
</dbReference>
<reference evidence="10 11" key="1">
    <citation type="journal article" date="2017" name="PLoS Biol.">
        <title>The sea cucumber genome provides insights into morphological evolution and visceral regeneration.</title>
        <authorList>
            <person name="Zhang X."/>
            <person name="Sun L."/>
            <person name="Yuan J."/>
            <person name="Sun Y."/>
            <person name="Gao Y."/>
            <person name="Zhang L."/>
            <person name="Li S."/>
            <person name="Dai H."/>
            <person name="Hamel J.F."/>
            <person name="Liu C."/>
            <person name="Yu Y."/>
            <person name="Liu S."/>
            <person name="Lin W."/>
            <person name="Guo K."/>
            <person name="Jin S."/>
            <person name="Xu P."/>
            <person name="Storey K.B."/>
            <person name="Huan P."/>
            <person name="Zhang T."/>
            <person name="Zhou Y."/>
            <person name="Zhang J."/>
            <person name="Lin C."/>
            <person name="Li X."/>
            <person name="Xing L."/>
            <person name="Huo D."/>
            <person name="Sun M."/>
            <person name="Wang L."/>
            <person name="Mercier A."/>
            <person name="Li F."/>
            <person name="Yang H."/>
            <person name="Xiang J."/>
        </authorList>
    </citation>
    <scope>NUCLEOTIDE SEQUENCE [LARGE SCALE GENOMIC DNA]</scope>
    <source>
        <strain evidence="10">Shaxun</strain>
        <tissue evidence="10">Muscle</tissue>
    </source>
</reference>
<organism evidence="10 11">
    <name type="scientific">Stichopus japonicus</name>
    <name type="common">Sea cucumber</name>
    <dbReference type="NCBI Taxonomy" id="307972"/>
    <lineage>
        <taxon>Eukaryota</taxon>
        <taxon>Metazoa</taxon>
        <taxon>Echinodermata</taxon>
        <taxon>Eleutherozoa</taxon>
        <taxon>Echinozoa</taxon>
        <taxon>Holothuroidea</taxon>
        <taxon>Aspidochirotacea</taxon>
        <taxon>Aspidochirotida</taxon>
        <taxon>Stichopodidae</taxon>
        <taxon>Apostichopus</taxon>
    </lineage>
</organism>
<evidence type="ECO:0000256" key="5">
    <source>
        <dbReference type="ARBA" id="ARBA00022968"/>
    </source>
</evidence>
<evidence type="ECO:0000256" key="2">
    <source>
        <dbReference type="ARBA" id="ARBA00008124"/>
    </source>
</evidence>
<evidence type="ECO:0000313" key="11">
    <source>
        <dbReference type="Proteomes" id="UP000230750"/>
    </source>
</evidence>
<dbReference type="GO" id="GO:0001733">
    <property type="term" value="F:galactosylceramide sulfotransferase activity"/>
    <property type="evidence" value="ECO:0007669"/>
    <property type="project" value="InterPro"/>
</dbReference>
<dbReference type="PANTHER" id="PTHR14647:SF86">
    <property type="entry name" value="GALACTOSE-3-O-SULFOTRANSFERASE"/>
    <property type="match status" value="1"/>
</dbReference>
<evidence type="ECO:0000256" key="7">
    <source>
        <dbReference type="ARBA" id="ARBA00023034"/>
    </source>
</evidence>
<accession>A0A2G8LQS2</accession>
<dbReference type="STRING" id="307972.A0A2G8LQS2"/>
<keyword evidence="11" id="KW-1185">Reference proteome</keyword>
<dbReference type="PANTHER" id="PTHR14647">
    <property type="entry name" value="GALACTOSE-3-O-SULFOTRANSFERASE"/>
    <property type="match status" value="1"/>
</dbReference>
<evidence type="ECO:0000256" key="3">
    <source>
        <dbReference type="ARBA" id="ARBA00022679"/>
    </source>
</evidence>
<keyword evidence="3" id="KW-0808">Transferase</keyword>
<name>A0A2G8LQS2_STIJA</name>
<comment type="similarity">
    <text evidence="2">Belongs to the galactose-3-O-sulfotransferase family.</text>
</comment>
<dbReference type="GO" id="GO:0009247">
    <property type="term" value="P:glycolipid biosynthetic process"/>
    <property type="evidence" value="ECO:0007669"/>
    <property type="project" value="InterPro"/>
</dbReference>
<evidence type="ECO:0000256" key="9">
    <source>
        <dbReference type="ARBA" id="ARBA00023180"/>
    </source>
</evidence>
<dbReference type="Gene3D" id="3.40.50.300">
    <property type="entry name" value="P-loop containing nucleotide triphosphate hydrolases"/>
    <property type="match status" value="1"/>
</dbReference>
<keyword evidence="5" id="KW-0735">Signal-anchor</keyword>
<dbReference type="InterPro" id="IPR009729">
    <property type="entry name" value="Gal-3-0_sulfotransfrase"/>
</dbReference>
<sequence>MIKTHKCSSSTLQNILFRKAEDLELSIAIPRESVYFGSPSFFSRRFIFLDFGQKKYNIMASHMRFKSLKDVEEVMAPGAKYITILRDPAKQFESIFTYYGWRTRFRADLHRFLQRPDRYFQLFEPKSTRVAGRNPMCYDNGLDARRLTPGNGRLDSFIDILDNWYDLVLIAEHFDESLILLKDLMCWTLDDVVYFSQNARNNKSVVPLSRADTAAIRSWNWADQKLYAHFNKTLWERIEIFGRDRMDQELQLLAAKNQALSKDCIGKVMEQGDKRMWYPPGIKVNSFIVNENATHKQLCEQLTQPELDYLHKFRNNLIKAFQRQKAIS</sequence>
<comment type="subcellular location">
    <subcellularLocation>
        <location evidence="1">Golgi apparatus membrane</location>
        <topology evidence="1">Single-pass type II membrane protein</topology>
    </subcellularLocation>
</comment>
<keyword evidence="4" id="KW-0812">Transmembrane</keyword>
<dbReference type="InterPro" id="IPR027417">
    <property type="entry name" value="P-loop_NTPase"/>
</dbReference>
<evidence type="ECO:0000313" key="10">
    <source>
        <dbReference type="EMBL" id="PIK62571.1"/>
    </source>
</evidence>
<proteinExistence type="inferred from homology"/>
<evidence type="ECO:0000256" key="4">
    <source>
        <dbReference type="ARBA" id="ARBA00022692"/>
    </source>
</evidence>
<dbReference type="EMBL" id="MRZV01000009">
    <property type="protein sequence ID" value="PIK62571.1"/>
    <property type="molecule type" value="Genomic_DNA"/>
</dbReference>
<keyword evidence="9" id="KW-0325">Glycoprotein</keyword>
<keyword evidence="6" id="KW-1133">Transmembrane helix</keyword>
<dbReference type="SUPFAM" id="SSF52540">
    <property type="entry name" value="P-loop containing nucleoside triphosphate hydrolases"/>
    <property type="match status" value="1"/>
</dbReference>
<comment type="caution">
    <text evidence="10">The sequence shown here is derived from an EMBL/GenBank/DDBJ whole genome shotgun (WGS) entry which is preliminary data.</text>
</comment>
<evidence type="ECO:0000256" key="8">
    <source>
        <dbReference type="ARBA" id="ARBA00023136"/>
    </source>
</evidence>
<keyword evidence="8" id="KW-0472">Membrane</keyword>
<keyword evidence="7" id="KW-0333">Golgi apparatus</keyword>